<dbReference type="Proteomes" id="UP000887013">
    <property type="component" value="Unassembled WGS sequence"/>
</dbReference>
<protein>
    <submittedName>
        <fullName evidence="1">Uncharacterized protein</fullName>
    </submittedName>
</protein>
<accession>A0A8X6UII0</accession>
<reference evidence="1" key="1">
    <citation type="submission" date="2020-08" db="EMBL/GenBank/DDBJ databases">
        <title>Multicomponent nature underlies the extraordinary mechanical properties of spider dragline silk.</title>
        <authorList>
            <person name="Kono N."/>
            <person name="Nakamura H."/>
            <person name="Mori M."/>
            <person name="Yoshida Y."/>
            <person name="Ohtoshi R."/>
            <person name="Malay A.D."/>
            <person name="Moran D.A.P."/>
            <person name="Tomita M."/>
            <person name="Numata K."/>
            <person name="Arakawa K."/>
        </authorList>
    </citation>
    <scope>NUCLEOTIDE SEQUENCE</scope>
</reference>
<dbReference type="AlphaFoldDB" id="A0A8X6UII0"/>
<comment type="caution">
    <text evidence="1">The sequence shown here is derived from an EMBL/GenBank/DDBJ whole genome shotgun (WGS) entry which is preliminary data.</text>
</comment>
<keyword evidence="2" id="KW-1185">Reference proteome</keyword>
<gene>
    <name evidence="1" type="ORF">NPIL_591221</name>
</gene>
<organism evidence="1 2">
    <name type="scientific">Nephila pilipes</name>
    <name type="common">Giant wood spider</name>
    <name type="synonym">Nephila maculata</name>
    <dbReference type="NCBI Taxonomy" id="299642"/>
    <lineage>
        <taxon>Eukaryota</taxon>
        <taxon>Metazoa</taxon>
        <taxon>Ecdysozoa</taxon>
        <taxon>Arthropoda</taxon>
        <taxon>Chelicerata</taxon>
        <taxon>Arachnida</taxon>
        <taxon>Araneae</taxon>
        <taxon>Araneomorphae</taxon>
        <taxon>Entelegynae</taxon>
        <taxon>Araneoidea</taxon>
        <taxon>Nephilidae</taxon>
        <taxon>Nephila</taxon>
    </lineage>
</organism>
<proteinExistence type="predicted"/>
<dbReference type="EMBL" id="BMAW01034875">
    <property type="protein sequence ID" value="GFU37001.1"/>
    <property type="molecule type" value="Genomic_DNA"/>
</dbReference>
<evidence type="ECO:0000313" key="2">
    <source>
        <dbReference type="Proteomes" id="UP000887013"/>
    </source>
</evidence>
<sequence length="182" mass="20480">MMTFDNSVSSKIHCLIKAVPRPGKVSRGRLIAVNIYLEHPKYAQFGSSSKNVMANAFAKIPQETGMMKQDMPVSQQPFLYCKRSVSQHLWVVGIKQSIQHSWIRPNTLPRRVENYDIISSSSQNNRHRGRAAVDWSVTKTVNTGDVILDYRTGMSTKQVMTTEGVFLLTESINRGAGFEIFG</sequence>
<evidence type="ECO:0000313" key="1">
    <source>
        <dbReference type="EMBL" id="GFU37001.1"/>
    </source>
</evidence>
<name>A0A8X6UII0_NEPPI</name>